<evidence type="ECO:0000313" key="2">
    <source>
        <dbReference type="Proteomes" id="UP000196052"/>
    </source>
</evidence>
<evidence type="ECO:0000313" key="1">
    <source>
        <dbReference type="EMBL" id="SCC65092.1"/>
    </source>
</evidence>
<reference evidence="2" key="1">
    <citation type="submission" date="2016-08" db="EMBL/GenBank/DDBJ databases">
        <authorList>
            <person name="Loux V."/>
            <person name="Rue O."/>
        </authorList>
    </citation>
    <scope>NUCLEOTIDE SEQUENCE [LARGE SCALE GENOMIC DNA]</scope>
    <source>
        <strain evidence="2">INRA Bc05-F1</strain>
    </source>
</reference>
<protein>
    <submittedName>
        <fullName evidence="1">Uncharacterized protein</fullName>
    </submittedName>
</protein>
<gene>
    <name evidence="1" type="ORF">BC05F1_05618</name>
</gene>
<proteinExistence type="predicted"/>
<accession>A0A1C4GA76</accession>
<name>A0A1C4GA76_9BACI</name>
<organism evidence="1 2">
    <name type="scientific">Bacillus wiedmannii</name>
    <dbReference type="NCBI Taxonomy" id="1890302"/>
    <lineage>
        <taxon>Bacteria</taxon>
        <taxon>Bacillati</taxon>
        <taxon>Bacillota</taxon>
        <taxon>Bacilli</taxon>
        <taxon>Bacillales</taxon>
        <taxon>Bacillaceae</taxon>
        <taxon>Bacillus</taxon>
        <taxon>Bacillus cereus group</taxon>
    </lineage>
</organism>
<sequence>MGVFPPLIKAFIQMKTRREEAAREVV</sequence>
<dbReference type="Proteomes" id="UP000196052">
    <property type="component" value="Unassembled WGS sequence"/>
</dbReference>
<dbReference type="EMBL" id="FMBE01000016">
    <property type="protein sequence ID" value="SCC65092.1"/>
    <property type="molecule type" value="Genomic_DNA"/>
</dbReference>
<dbReference type="AlphaFoldDB" id="A0A1C4GA76"/>